<keyword evidence="3" id="KW-0813">Transport</keyword>
<keyword evidence="6 8" id="KW-1133">Transmembrane helix</keyword>
<feature type="transmembrane region" description="Helical" evidence="8">
    <location>
        <begin position="144"/>
        <end position="163"/>
    </location>
</feature>
<evidence type="ECO:0000256" key="8">
    <source>
        <dbReference type="SAM" id="Phobius"/>
    </source>
</evidence>
<evidence type="ECO:0000256" key="1">
    <source>
        <dbReference type="ARBA" id="ARBA00004651"/>
    </source>
</evidence>
<reference evidence="9" key="2">
    <citation type="submission" date="2020-09" db="EMBL/GenBank/DDBJ databases">
        <authorList>
            <person name="Sun Q."/>
            <person name="Kim S."/>
        </authorList>
    </citation>
    <scope>NUCLEOTIDE SEQUENCE</scope>
    <source>
        <strain evidence="9">KCTC 23310</strain>
    </source>
</reference>
<name>A0A918TV72_9RHOB</name>
<dbReference type="InterPro" id="IPR037294">
    <property type="entry name" value="ABC_BtuC-like"/>
</dbReference>
<sequence>MAVKLGLILLLFLLAVALTLGVGVQGLSWQAVRGAMGGYDPNDPLQVVLAEIRLPRLAAGLIAGGALGVAGSVMQALTRNPLADPGLLGVDAGAAFAVVLGALYLGQSDAGILAALAFPGAALAAMAVFLLGGGLSGEPGPIRLTLAGLAMSALLLSLVNGLILLRGDALEVFRFWIAGTLALGLQKPLLALAGVSLVGWWLALWIAPLLETLALGRGLARGLGTSPLKVQGAALLAITLLTGSAVAIAGPIAFLGLIVPPLARRLAGRNLRHELLAAPFIGASVLLFADALGRMILAPAEVRVGVMTAILGGPVFVWIARSLRLGEVR</sequence>
<evidence type="ECO:0000256" key="7">
    <source>
        <dbReference type="ARBA" id="ARBA00023136"/>
    </source>
</evidence>
<evidence type="ECO:0000256" key="4">
    <source>
        <dbReference type="ARBA" id="ARBA00022475"/>
    </source>
</evidence>
<keyword evidence="4" id="KW-1003">Cell membrane</keyword>
<feature type="transmembrane region" description="Helical" evidence="8">
    <location>
        <begin position="302"/>
        <end position="320"/>
    </location>
</feature>
<evidence type="ECO:0000256" key="5">
    <source>
        <dbReference type="ARBA" id="ARBA00022692"/>
    </source>
</evidence>
<feature type="transmembrane region" description="Helical" evidence="8">
    <location>
        <begin position="275"/>
        <end position="296"/>
    </location>
</feature>
<dbReference type="Proteomes" id="UP000638981">
    <property type="component" value="Unassembled WGS sequence"/>
</dbReference>
<dbReference type="PANTHER" id="PTHR30472:SF1">
    <property type="entry name" value="FE(3+) DICITRATE TRANSPORT SYSTEM PERMEASE PROTEIN FECC-RELATED"/>
    <property type="match status" value="1"/>
</dbReference>
<gene>
    <name evidence="9" type="ORF">GCM10007315_25330</name>
</gene>
<feature type="transmembrane region" description="Helical" evidence="8">
    <location>
        <begin position="190"/>
        <end position="210"/>
    </location>
</feature>
<keyword evidence="10" id="KW-1185">Reference proteome</keyword>
<keyword evidence="7 8" id="KW-0472">Membrane</keyword>
<dbReference type="GO" id="GO:0033214">
    <property type="term" value="P:siderophore-iron import into cell"/>
    <property type="evidence" value="ECO:0007669"/>
    <property type="project" value="TreeGrafter"/>
</dbReference>
<comment type="subcellular location">
    <subcellularLocation>
        <location evidence="1">Cell membrane</location>
        <topology evidence="1">Multi-pass membrane protein</topology>
    </subcellularLocation>
</comment>
<dbReference type="GO" id="GO:0005886">
    <property type="term" value="C:plasma membrane"/>
    <property type="evidence" value="ECO:0007669"/>
    <property type="project" value="UniProtKB-SubCell"/>
</dbReference>
<proteinExistence type="inferred from homology"/>
<feature type="transmembrane region" description="Helical" evidence="8">
    <location>
        <begin position="86"/>
        <end position="106"/>
    </location>
</feature>
<dbReference type="PANTHER" id="PTHR30472">
    <property type="entry name" value="FERRIC ENTEROBACTIN TRANSPORT SYSTEM PERMEASE PROTEIN"/>
    <property type="match status" value="1"/>
</dbReference>
<dbReference type="GO" id="GO:0022857">
    <property type="term" value="F:transmembrane transporter activity"/>
    <property type="evidence" value="ECO:0007669"/>
    <property type="project" value="InterPro"/>
</dbReference>
<evidence type="ECO:0000256" key="3">
    <source>
        <dbReference type="ARBA" id="ARBA00022448"/>
    </source>
</evidence>
<feature type="transmembrane region" description="Helical" evidence="8">
    <location>
        <begin position="169"/>
        <end position="185"/>
    </location>
</feature>
<feature type="transmembrane region" description="Helical" evidence="8">
    <location>
        <begin position="230"/>
        <end position="263"/>
    </location>
</feature>
<dbReference type="RefSeq" id="WP_189412046.1">
    <property type="nucleotide sequence ID" value="NZ_BMYJ01000007.1"/>
</dbReference>
<organism evidence="9 10">
    <name type="scientific">Neogemmobacter tilapiae</name>
    <dbReference type="NCBI Taxonomy" id="875041"/>
    <lineage>
        <taxon>Bacteria</taxon>
        <taxon>Pseudomonadati</taxon>
        <taxon>Pseudomonadota</taxon>
        <taxon>Alphaproteobacteria</taxon>
        <taxon>Rhodobacterales</taxon>
        <taxon>Paracoccaceae</taxon>
        <taxon>Neogemmobacter</taxon>
    </lineage>
</organism>
<dbReference type="EMBL" id="BMYJ01000007">
    <property type="protein sequence ID" value="GHC60288.1"/>
    <property type="molecule type" value="Genomic_DNA"/>
</dbReference>
<dbReference type="AlphaFoldDB" id="A0A918TV72"/>
<keyword evidence="5 8" id="KW-0812">Transmembrane</keyword>
<protein>
    <submittedName>
        <fullName evidence="9">ABC transporter permease</fullName>
    </submittedName>
</protein>
<dbReference type="Pfam" id="PF01032">
    <property type="entry name" value="FecCD"/>
    <property type="match status" value="1"/>
</dbReference>
<comment type="similarity">
    <text evidence="2">Belongs to the binding-protein-dependent transport system permease family. FecCD subfamily.</text>
</comment>
<evidence type="ECO:0000256" key="2">
    <source>
        <dbReference type="ARBA" id="ARBA00007935"/>
    </source>
</evidence>
<dbReference type="SUPFAM" id="SSF81345">
    <property type="entry name" value="ABC transporter involved in vitamin B12 uptake, BtuC"/>
    <property type="match status" value="1"/>
</dbReference>
<evidence type="ECO:0000256" key="6">
    <source>
        <dbReference type="ARBA" id="ARBA00022989"/>
    </source>
</evidence>
<reference evidence="9" key="1">
    <citation type="journal article" date="2014" name="Int. J. Syst. Evol. Microbiol.">
        <title>Complete genome sequence of Corynebacterium casei LMG S-19264T (=DSM 44701T), isolated from a smear-ripened cheese.</title>
        <authorList>
            <consortium name="US DOE Joint Genome Institute (JGI-PGF)"/>
            <person name="Walter F."/>
            <person name="Albersmeier A."/>
            <person name="Kalinowski J."/>
            <person name="Ruckert C."/>
        </authorList>
    </citation>
    <scope>NUCLEOTIDE SEQUENCE</scope>
    <source>
        <strain evidence="9">KCTC 23310</strain>
    </source>
</reference>
<accession>A0A918TV72</accession>
<evidence type="ECO:0000313" key="10">
    <source>
        <dbReference type="Proteomes" id="UP000638981"/>
    </source>
</evidence>
<dbReference type="CDD" id="cd06550">
    <property type="entry name" value="TM_ABC_iron-siderophores_like"/>
    <property type="match status" value="1"/>
</dbReference>
<evidence type="ECO:0000313" key="9">
    <source>
        <dbReference type="EMBL" id="GHC60288.1"/>
    </source>
</evidence>
<dbReference type="Gene3D" id="1.10.3470.10">
    <property type="entry name" value="ABC transporter involved in vitamin B12 uptake, BtuC"/>
    <property type="match status" value="1"/>
</dbReference>
<dbReference type="InterPro" id="IPR000522">
    <property type="entry name" value="ABC_transptr_permease_BtuC"/>
</dbReference>
<feature type="transmembrane region" description="Helical" evidence="8">
    <location>
        <begin position="112"/>
        <end position="132"/>
    </location>
</feature>
<comment type="caution">
    <text evidence="9">The sequence shown here is derived from an EMBL/GenBank/DDBJ whole genome shotgun (WGS) entry which is preliminary data.</text>
</comment>